<keyword evidence="1" id="KW-0472">Membrane</keyword>
<protein>
    <submittedName>
        <fullName evidence="2">YoaK family protein</fullName>
    </submittedName>
</protein>
<comment type="caution">
    <text evidence="2">The sequence shown here is derived from an EMBL/GenBank/DDBJ whole genome shotgun (WGS) entry which is preliminary data.</text>
</comment>
<feature type="transmembrane region" description="Helical" evidence="1">
    <location>
        <begin position="168"/>
        <end position="188"/>
    </location>
</feature>
<dbReference type="InterPro" id="IPR010699">
    <property type="entry name" value="DUF1275"/>
</dbReference>
<feature type="transmembrane region" description="Helical" evidence="1">
    <location>
        <begin position="134"/>
        <end position="156"/>
    </location>
</feature>
<proteinExistence type="predicted"/>
<gene>
    <name evidence="2" type="ORF">ACFQ0F_09345</name>
</gene>
<keyword evidence="3" id="KW-1185">Reference proteome</keyword>
<accession>A0ABW3HIK7</accession>
<feature type="transmembrane region" description="Helical" evidence="1">
    <location>
        <begin position="56"/>
        <end position="79"/>
    </location>
</feature>
<dbReference type="PANTHER" id="PTHR37314:SF4">
    <property type="entry name" value="UPF0700 TRANSMEMBRANE PROTEIN YOAK"/>
    <property type="match status" value="1"/>
</dbReference>
<dbReference type="Pfam" id="PF06912">
    <property type="entry name" value="DUF1275"/>
    <property type="match status" value="1"/>
</dbReference>
<dbReference type="RefSeq" id="WP_379071426.1">
    <property type="nucleotide sequence ID" value="NZ_JBHTIT010000001.1"/>
</dbReference>
<evidence type="ECO:0000313" key="2">
    <source>
        <dbReference type="EMBL" id="MFD0950587.1"/>
    </source>
</evidence>
<dbReference type="Proteomes" id="UP001597044">
    <property type="component" value="Unassembled WGS sequence"/>
</dbReference>
<feature type="transmembrane region" description="Helical" evidence="1">
    <location>
        <begin position="91"/>
        <end position="110"/>
    </location>
</feature>
<feature type="transmembrane region" description="Helical" evidence="1">
    <location>
        <begin position="194"/>
        <end position="213"/>
    </location>
</feature>
<keyword evidence="1" id="KW-0812">Transmembrane</keyword>
<dbReference type="PANTHER" id="PTHR37314">
    <property type="entry name" value="SLR0142 PROTEIN"/>
    <property type="match status" value="1"/>
</dbReference>
<keyword evidence="1" id="KW-1133">Transmembrane helix</keyword>
<dbReference type="EMBL" id="JBHTIT010000001">
    <property type="protein sequence ID" value="MFD0950587.1"/>
    <property type="molecule type" value="Genomic_DNA"/>
</dbReference>
<feature type="transmembrane region" description="Helical" evidence="1">
    <location>
        <begin position="12"/>
        <end position="36"/>
    </location>
</feature>
<reference evidence="3" key="1">
    <citation type="journal article" date="2019" name="Int. J. Syst. Evol. Microbiol.">
        <title>The Global Catalogue of Microorganisms (GCM) 10K type strain sequencing project: providing services to taxonomists for standard genome sequencing and annotation.</title>
        <authorList>
            <consortium name="The Broad Institute Genomics Platform"/>
            <consortium name="The Broad Institute Genome Sequencing Center for Infectious Disease"/>
            <person name="Wu L."/>
            <person name="Ma J."/>
        </authorList>
    </citation>
    <scope>NUCLEOTIDE SEQUENCE [LARGE SCALE GENOMIC DNA]</scope>
    <source>
        <strain evidence="3">CCUG 63419</strain>
    </source>
</reference>
<evidence type="ECO:0000313" key="3">
    <source>
        <dbReference type="Proteomes" id="UP001597044"/>
    </source>
</evidence>
<organism evidence="2 3">
    <name type="scientific">Paraperlucidibaca wandonensis</name>
    <dbReference type="NCBI Taxonomy" id="1268273"/>
    <lineage>
        <taxon>Bacteria</taxon>
        <taxon>Pseudomonadati</taxon>
        <taxon>Pseudomonadota</taxon>
        <taxon>Gammaproteobacteria</taxon>
        <taxon>Moraxellales</taxon>
        <taxon>Moraxellaceae</taxon>
        <taxon>Paraperlucidibaca</taxon>
    </lineage>
</organism>
<sequence length="216" mass="23046">MKRLPRWIEYGAFSLALLAGIVNAVGVMGVAPHALSHLSGTASWLGVSVWQSGAEVLHLTFVIISFVCGSALSGVVLSGRDVRAGRHYDELLIVEGIFLLVAFMALSKGYNFGVYFASAACGLQNALATHYSNAIVRTTHVTGIFTDLGLMLGGWLRGKRFDARKARLFGLIIAGFISGGIIGAKLYLSVGLLTLLLPALLCFCLAAMYRVLLRPS</sequence>
<name>A0ABW3HIK7_9GAMM</name>
<evidence type="ECO:0000256" key="1">
    <source>
        <dbReference type="SAM" id="Phobius"/>
    </source>
</evidence>